<comment type="caution">
    <text evidence="2">The sequence shown here is derived from an EMBL/GenBank/DDBJ whole genome shotgun (WGS) entry which is preliminary data.</text>
</comment>
<dbReference type="RefSeq" id="WP_120243977.1">
    <property type="nucleotide sequence ID" value="NZ_RAPO01000002.1"/>
</dbReference>
<dbReference type="EMBL" id="RAPO01000002">
    <property type="protein sequence ID" value="RKD94643.1"/>
    <property type="molecule type" value="Genomic_DNA"/>
</dbReference>
<dbReference type="OrthoDB" id="252552at2157"/>
<protein>
    <submittedName>
        <fullName evidence="2">Uncharacterized protein</fullName>
    </submittedName>
</protein>
<feature type="region of interest" description="Disordered" evidence="1">
    <location>
        <begin position="100"/>
        <end position="208"/>
    </location>
</feature>
<dbReference type="InterPro" id="IPR058370">
    <property type="entry name" value="DUF8057"/>
</dbReference>
<accession>A0A419WGT5</accession>
<sequence length="208" mass="22862">MYERTFGTDWETLEDRDEVLWRAFALGVAEALGRDHPGELERISAATDTNYDRSFAELAYQKGRQHVRQLEGEGSPREIWTQLVTEKNELDLWADPAGAAEASDDEQLDLDDKTGLPQSLQGIRIDTLPSDSTDRVRRPSFLEKENAKDRERYAASDRRQSRSGGRRSSDSSGGEGSNGDETDDDGNGTTTGPGTDSRAGSQSGSDST</sequence>
<dbReference type="AlphaFoldDB" id="A0A419WGT5"/>
<feature type="compositionally biased region" description="Polar residues" evidence="1">
    <location>
        <begin position="198"/>
        <end position="208"/>
    </location>
</feature>
<feature type="compositionally biased region" description="Basic and acidic residues" evidence="1">
    <location>
        <begin position="132"/>
        <end position="160"/>
    </location>
</feature>
<evidence type="ECO:0000313" key="2">
    <source>
        <dbReference type="EMBL" id="RKD94643.1"/>
    </source>
</evidence>
<reference evidence="2 3" key="1">
    <citation type="submission" date="2018-09" db="EMBL/GenBank/DDBJ databases">
        <title>Genomic Encyclopedia of Archaeal and Bacterial Type Strains, Phase II (KMG-II): from individual species to whole genera.</title>
        <authorList>
            <person name="Goeker M."/>
        </authorList>
    </citation>
    <scope>NUCLEOTIDE SEQUENCE [LARGE SCALE GENOMIC DNA]</scope>
    <source>
        <strain evidence="2 3">DSM 13151</strain>
    </source>
</reference>
<dbReference type="Pfam" id="PF26244">
    <property type="entry name" value="DUF8057"/>
    <property type="match status" value="1"/>
</dbReference>
<organism evidence="2 3">
    <name type="scientific">Halopiger aswanensis</name>
    <dbReference type="NCBI Taxonomy" id="148449"/>
    <lineage>
        <taxon>Archaea</taxon>
        <taxon>Methanobacteriati</taxon>
        <taxon>Methanobacteriota</taxon>
        <taxon>Stenosarchaea group</taxon>
        <taxon>Halobacteria</taxon>
        <taxon>Halobacteriales</taxon>
        <taxon>Natrialbaceae</taxon>
        <taxon>Halopiger</taxon>
    </lineage>
</organism>
<proteinExistence type="predicted"/>
<dbReference type="Proteomes" id="UP000283805">
    <property type="component" value="Unassembled WGS sequence"/>
</dbReference>
<keyword evidence="3" id="KW-1185">Reference proteome</keyword>
<feature type="compositionally biased region" description="Low complexity" evidence="1">
    <location>
        <begin position="187"/>
        <end position="197"/>
    </location>
</feature>
<evidence type="ECO:0000256" key="1">
    <source>
        <dbReference type="SAM" id="MobiDB-lite"/>
    </source>
</evidence>
<evidence type="ECO:0000313" key="3">
    <source>
        <dbReference type="Proteomes" id="UP000283805"/>
    </source>
</evidence>
<name>A0A419WGT5_9EURY</name>
<gene>
    <name evidence="2" type="ORF">ATJ93_1479</name>
</gene>